<keyword evidence="3" id="KW-1185">Reference proteome</keyword>
<dbReference type="Proteomes" id="UP000243975">
    <property type="component" value="Unassembled WGS sequence"/>
</dbReference>
<comment type="caution">
    <text evidence="2">The sequence shown here is derived from an EMBL/GenBank/DDBJ whole genome shotgun (WGS) entry which is preliminary data.</text>
</comment>
<name>A0A103Y909_CYNCS</name>
<sequence length="186" mass="19978">MANTNFQSEDAQILSTSDPPVIPTTPNEEEGDVKRRKRGCNSEFYDLNDSATSNFAPIAPIAPRAVVPLWTMCAPPTTGFHGGTIFMIPPCGATGPTICHQPQLWAIPTGATPVLDVPQRPISNYISAMKPVVCIGGSAVDTPAVSSGSISTTRRREMVKDLSLEIGEKRELQFMEGCSTDKTPMK</sequence>
<evidence type="ECO:0000313" key="2">
    <source>
        <dbReference type="EMBL" id="KVI04754.1"/>
    </source>
</evidence>
<dbReference type="Gramene" id="KVI04754">
    <property type="protein sequence ID" value="KVI04754"/>
    <property type="gene ID" value="Ccrd_016925"/>
</dbReference>
<evidence type="ECO:0000313" key="3">
    <source>
        <dbReference type="Proteomes" id="UP000243975"/>
    </source>
</evidence>
<feature type="compositionally biased region" description="Polar residues" evidence="1">
    <location>
        <begin position="1"/>
        <end position="18"/>
    </location>
</feature>
<protein>
    <submittedName>
        <fullName evidence="2">Uncharacterized protein</fullName>
    </submittedName>
</protein>
<reference evidence="2 3" key="1">
    <citation type="journal article" date="2016" name="Sci. Rep.">
        <title>The genome sequence of the outbreeding globe artichoke constructed de novo incorporating a phase-aware low-pass sequencing strategy of F1 progeny.</title>
        <authorList>
            <person name="Scaglione D."/>
            <person name="Reyes-Chin-Wo S."/>
            <person name="Acquadro A."/>
            <person name="Froenicke L."/>
            <person name="Portis E."/>
            <person name="Beitel C."/>
            <person name="Tirone M."/>
            <person name="Mauro R."/>
            <person name="Lo Monaco A."/>
            <person name="Mauromicale G."/>
            <person name="Faccioli P."/>
            <person name="Cattivelli L."/>
            <person name="Rieseberg L."/>
            <person name="Michelmore R."/>
            <person name="Lanteri S."/>
        </authorList>
    </citation>
    <scope>NUCLEOTIDE SEQUENCE [LARGE SCALE GENOMIC DNA]</scope>
    <source>
        <strain evidence="2">2C</strain>
    </source>
</reference>
<accession>A0A103Y909</accession>
<proteinExistence type="predicted"/>
<dbReference type="EMBL" id="LEKV01001919">
    <property type="protein sequence ID" value="KVI04754.1"/>
    <property type="molecule type" value="Genomic_DNA"/>
</dbReference>
<dbReference type="AlphaFoldDB" id="A0A103Y909"/>
<evidence type="ECO:0000256" key="1">
    <source>
        <dbReference type="SAM" id="MobiDB-lite"/>
    </source>
</evidence>
<feature type="region of interest" description="Disordered" evidence="1">
    <location>
        <begin position="1"/>
        <end position="37"/>
    </location>
</feature>
<gene>
    <name evidence="2" type="ORF">Ccrd_016925</name>
</gene>
<organism evidence="2 3">
    <name type="scientific">Cynara cardunculus var. scolymus</name>
    <name type="common">Globe artichoke</name>
    <name type="synonym">Cynara scolymus</name>
    <dbReference type="NCBI Taxonomy" id="59895"/>
    <lineage>
        <taxon>Eukaryota</taxon>
        <taxon>Viridiplantae</taxon>
        <taxon>Streptophyta</taxon>
        <taxon>Embryophyta</taxon>
        <taxon>Tracheophyta</taxon>
        <taxon>Spermatophyta</taxon>
        <taxon>Magnoliopsida</taxon>
        <taxon>eudicotyledons</taxon>
        <taxon>Gunneridae</taxon>
        <taxon>Pentapetalae</taxon>
        <taxon>asterids</taxon>
        <taxon>campanulids</taxon>
        <taxon>Asterales</taxon>
        <taxon>Asteraceae</taxon>
        <taxon>Carduoideae</taxon>
        <taxon>Cardueae</taxon>
        <taxon>Carduinae</taxon>
        <taxon>Cynara</taxon>
    </lineage>
</organism>